<dbReference type="EMBL" id="MOXJ01000037">
    <property type="protein sequence ID" value="PDO09495.1"/>
    <property type="molecule type" value="Genomic_DNA"/>
</dbReference>
<feature type="transmembrane region" description="Helical" evidence="1">
    <location>
        <begin position="122"/>
        <end position="144"/>
    </location>
</feature>
<dbReference type="AlphaFoldDB" id="A0A2A6DXP4"/>
<dbReference type="PANTHER" id="PTHR36834">
    <property type="entry name" value="MEMBRANE PROTEIN-RELATED"/>
    <property type="match status" value="1"/>
</dbReference>
<organism evidence="3 4">
    <name type="scientific">Candidatus Reconcilbacillus cellulovorans</name>
    <dbReference type="NCBI Taxonomy" id="1906605"/>
    <lineage>
        <taxon>Bacteria</taxon>
        <taxon>Bacillati</taxon>
        <taxon>Bacillota</taxon>
        <taxon>Bacilli</taxon>
        <taxon>Bacillales</taxon>
        <taxon>Paenibacillaceae</taxon>
        <taxon>Candidatus Reconcilbacillus</taxon>
    </lineage>
</organism>
<dbReference type="InterPro" id="IPR053150">
    <property type="entry name" value="Teicoplanin_resist-assoc"/>
</dbReference>
<proteinExistence type="predicted"/>
<accession>A0A2A6DXP4</accession>
<keyword evidence="1" id="KW-1133">Transmembrane helix</keyword>
<sequence length="227" mass="27189">MLSFESIFVSVYLPLAISILLYNGLKKKKGKIYLFFLSIFLFYLSFVIKYTLFPIPVNKKYLAYINQHMPFHEMLKYRINFFPLWIRPDFTFLTKEQILNIILCIPFGFFINFIIKTNISKILFYSFLIGFSIESLQMLLSVSIRHVYRTIDINDIIFNFTGGIIGFLFYLIIARIYVFICDYFNIQHNEFTYYIYIHSITKRKDGDSGISKDVRKYHLLKKHIKKL</sequence>
<evidence type="ECO:0000259" key="2">
    <source>
        <dbReference type="Pfam" id="PF04892"/>
    </source>
</evidence>
<name>A0A2A6DXP4_9BACL</name>
<feature type="transmembrane region" description="Helical" evidence="1">
    <location>
        <begin position="156"/>
        <end position="178"/>
    </location>
</feature>
<dbReference type="InterPro" id="IPR006976">
    <property type="entry name" value="VanZ-like"/>
</dbReference>
<dbReference type="Pfam" id="PF04892">
    <property type="entry name" value="VanZ"/>
    <property type="match status" value="1"/>
</dbReference>
<reference evidence="3 4" key="1">
    <citation type="submission" date="2016-12" db="EMBL/GenBank/DDBJ databases">
        <title>Candidatus Reconcilibacillus cellulovorans genome.</title>
        <authorList>
            <person name="Kolinko S."/>
            <person name="Wu Y.-W."/>
            <person name="Tachea F."/>
            <person name="Denzel E."/>
            <person name="Hiras J."/>
            <person name="Baecker N."/>
            <person name="Chan L.J."/>
            <person name="Eichorst S.A."/>
            <person name="Frey D."/>
            <person name="Adams P.D."/>
            <person name="Pray T."/>
            <person name="Tanjore D."/>
            <person name="Petzold C.J."/>
            <person name="Gladden J.M."/>
            <person name="Simmons B.A."/>
            <person name="Singer S.W."/>
        </authorList>
    </citation>
    <scope>NUCLEOTIDE SEQUENCE [LARGE SCALE GENOMIC DNA]</scope>
    <source>
        <strain evidence="3">JTherm</strain>
    </source>
</reference>
<evidence type="ECO:0000313" key="4">
    <source>
        <dbReference type="Proteomes" id="UP000243688"/>
    </source>
</evidence>
<evidence type="ECO:0000313" key="3">
    <source>
        <dbReference type="EMBL" id="PDO09495.1"/>
    </source>
</evidence>
<dbReference type="Proteomes" id="UP000243688">
    <property type="component" value="Unassembled WGS sequence"/>
</dbReference>
<protein>
    <recommendedName>
        <fullName evidence="2">VanZ-like domain-containing protein</fullName>
    </recommendedName>
</protein>
<feature type="transmembrane region" description="Helical" evidence="1">
    <location>
        <begin position="97"/>
        <end position="115"/>
    </location>
</feature>
<comment type="caution">
    <text evidence="3">The sequence shown here is derived from an EMBL/GenBank/DDBJ whole genome shotgun (WGS) entry which is preliminary data.</text>
</comment>
<keyword evidence="1" id="KW-0812">Transmembrane</keyword>
<gene>
    <name evidence="3" type="ORF">BLM47_12305</name>
</gene>
<dbReference type="PANTHER" id="PTHR36834:SF1">
    <property type="entry name" value="INTEGRAL MEMBRANE PROTEIN"/>
    <property type="match status" value="1"/>
</dbReference>
<feature type="domain" description="VanZ-like" evidence="2">
    <location>
        <begin position="40"/>
        <end position="173"/>
    </location>
</feature>
<keyword evidence="1" id="KW-0472">Membrane</keyword>
<feature type="transmembrane region" description="Helical" evidence="1">
    <location>
        <begin position="6"/>
        <end position="25"/>
    </location>
</feature>
<feature type="transmembrane region" description="Helical" evidence="1">
    <location>
        <begin position="32"/>
        <end position="52"/>
    </location>
</feature>
<evidence type="ECO:0000256" key="1">
    <source>
        <dbReference type="SAM" id="Phobius"/>
    </source>
</evidence>